<dbReference type="RefSeq" id="WP_021097472.1">
    <property type="nucleotide sequence ID" value="NZ_KE557320.1"/>
</dbReference>
<evidence type="ECO:0000313" key="3">
    <source>
        <dbReference type="Proteomes" id="UP000015346"/>
    </source>
</evidence>
<gene>
    <name evidence="2" type="ORF">ruthe_01380</name>
</gene>
<keyword evidence="1" id="KW-0175">Coiled coil</keyword>
<name>S9SJQ8_9RHOB</name>
<comment type="caution">
    <text evidence="2">The sequence shown here is derived from an EMBL/GenBank/DDBJ whole genome shotgun (WGS) entry which is preliminary data.</text>
</comment>
<reference evidence="2 3" key="1">
    <citation type="journal article" date="2013" name="Stand. Genomic Sci.">
        <title>Genome sequence of the reddish-pigmented Rubellimicrobium thermophilum type strain (DSM 16684(T)), a member of the Roseobacter clade.</title>
        <authorList>
            <person name="Fiebig A."/>
            <person name="Riedel T."/>
            <person name="Gronow S."/>
            <person name="Petersen J."/>
            <person name="Klenk H.P."/>
            <person name="Goker M."/>
        </authorList>
    </citation>
    <scope>NUCLEOTIDE SEQUENCE [LARGE SCALE GENOMIC DNA]</scope>
    <source>
        <strain evidence="2 3">DSM 16684</strain>
    </source>
</reference>
<proteinExistence type="predicted"/>
<evidence type="ECO:0000313" key="2">
    <source>
        <dbReference type="EMBL" id="EPX86564.1"/>
    </source>
</evidence>
<sequence length="123" mass="13761">MKGVIYALLSIAVISLGFWAYRENYATQESLREVRALRAQIAQAQARLDRLNAEWAYLNRPDRLRELVEINFARLELLPMRPEAFASVDQVPPPPTLLLGPITSSWIVSSDGAAARAGQEEPL</sequence>
<dbReference type="HOGENOM" id="CLU_144121_2_0_5"/>
<dbReference type="OrthoDB" id="7165680at2"/>
<accession>S9SJQ8</accession>
<protein>
    <submittedName>
        <fullName evidence="2">Uncharacterized protein</fullName>
    </submittedName>
</protein>
<dbReference type="AlphaFoldDB" id="S9SJQ8"/>
<feature type="coiled-coil region" evidence="1">
    <location>
        <begin position="27"/>
        <end position="54"/>
    </location>
</feature>
<dbReference type="EMBL" id="AOLV01000010">
    <property type="protein sequence ID" value="EPX86564.1"/>
    <property type="molecule type" value="Genomic_DNA"/>
</dbReference>
<dbReference type="Proteomes" id="UP000015346">
    <property type="component" value="Unassembled WGS sequence"/>
</dbReference>
<keyword evidence="3" id="KW-1185">Reference proteome</keyword>
<organism evidence="2 3">
    <name type="scientific">Rubellimicrobium thermophilum DSM 16684</name>
    <dbReference type="NCBI Taxonomy" id="1123069"/>
    <lineage>
        <taxon>Bacteria</taxon>
        <taxon>Pseudomonadati</taxon>
        <taxon>Pseudomonadota</taxon>
        <taxon>Alphaproteobacteria</taxon>
        <taxon>Rhodobacterales</taxon>
        <taxon>Roseobacteraceae</taxon>
        <taxon>Rubellimicrobium</taxon>
    </lineage>
</organism>
<dbReference type="PATRIC" id="fig|1123069.3.peg.1352"/>
<dbReference type="STRING" id="1123069.ruthe_01380"/>
<evidence type="ECO:0000256" key="1">
    <source>
        <dbReference type="SAM" id="Coils"/>
    </source>
</evidence>